<evidence type="ECO:0000256" key="2">
    <source>
        <dbReference type="ARBA" id="ARBA00022737"/>
    </source>
</evidence>
<dbReference type="PROSITE" id="PS00018">
    <property type="entry name" value="EF_HAND_1"/>
    <property type="match status" value="2"/>
</dbReference>
<dbReference type="PANTHER" id="PTHR23104:SF1">
    <property type="entry name" value="EF-HAND DOMAIN-CONTAINING PROTEIN"/>
    <property type="match status" value="1"/>
</dbReference>
<proteinExistence type="predicted"/>
<dbReference type="GO" id="GO:0005509">
    <property type="term" value="F:calcium ion binding"/>
    <property type="evidence" value="ECO:0007669"/>
    <property type="project" value="InterPro"/>
</dbReference>
<accession>A0A9P6PSL7</accession>
<evidence type="ECO:0000256" key="1">
    <source>
        <dbReference type="ARBA" id="ARBA00022729"/>
    </source>
</evidence>
<evidence type="ECO:0000256" key="4">
    <source>
        <dbReference type="SAM" id="SignalP"/>
    </source>
</evidence>
<dbReference type="InterPro" id="IPR002048">
    <property type="entry name" value="EF_hand_dom"/>
</dbReference>
<evidence type="ECO:0000313" key="6">
    <source>
        <dbReference type="EMBL" id="KAG0251212.1"/>
    </source>
</evidence>
<evidence type="ECO:0000256" key="3">
    <source>
        <dbReference type="ARBA" id="ARBA00022837"/>
    </source>
</evidence>
<dbReference type="SUPFAM" id="SSF47473">
    <property type="entry name" value="EF-hand"/>
    <property type="match status" value="1"/>
</dbReference>
<dbReference type="PROSITE" id="PS50222">
    <property type="entry name" value="EF_HAND_2"/>
    <property type="match status" value="1"/>
</dbReference>
<dbReference type="PANTHER" id="PTHR23104">
    <property type="entry name" value="MULTIPLE COAGULATION FACTOR DEFICIENCY PROTEIN 2 NEURAL STEM CELL DERIVED NEURONAL SURVIVAL PROTEIN"/>
    <property type="match status" value="1"/>
</dbReference>
<dbReference type="AlphaFoldDB" id="A0A9P6PSL7"/>
<gene>
    <name evidence="6" type="ORF">BG011_007788</name>
</gene>
<dbReference type="Pfam" id="PF13499">
    <property type="entry name" value="EF-hand_7"/>
    <property type="match status" value="1"/>
</dbReference>
<dbReference type="InterPro" id="IPR011992">
    <property type="entry name" value="EF-hand-dom_pair"/>
</dbReference>
<feature type="signal peptide" evidence="4">
    <location>
        <begin position="1"/>
        <end position="22"/>
    </location>
</feature>
<keyword evidence="7" id="KW-1185">Reference proteome</keyword>
<dbReference type="OrthoDB" id="289247at2759"/>
<dbReference type="InterPro" id="IPR052110">
    <property type="entry name" value="MCFD2-like"/>
</dbReference>
<evidence type="ECO:0000259" key="5">
    <source>
        <dbReference type="PROSITE" id="PS50222"/>
    </source>
</evidence>
<protein>
    <recommendedName>
        <fullName evidence="5">EF-hand domain-containing protein</fullName>
    </recommendedName>
</protein>
<feature type="domain" description="EF-hand" evidence="5">
    <location>
        <begin position="63"/>
        <end position="98"/>
    </location>
</feature>
<sequence length="142" mass="15739">MVATKVTCMLALLAVVSSTVMAAGNNAHPGHPGSESEHSNYGDMGKAKEFAKEHMGDKGKQLTEMEELMTLFSLHDTNKDRFLDGIELRAAFSDYNQGSPDSVLGLKQMLDMIDHVIEEDDTDNDGKISWEEYLISQKYHEG</sequence>
<reference evidence="6" key="1">
    <citation type="journal article" date="2020" name="Fungal Divers.">
        <title>Resolving the Mortierellaceae phylogeny through synthesis of multi-gene phylogenetics and phylogenomics.</title>
        <authorList>
            <person name="Vandepol N."/>
            <person name="Liber J."/>
            <person name="Desiro A."/>
            <person name="Na H."/>
            <person name="Kennedy M."/>
            <person name="Barry K."/>
            <person name="Grigoriev I.V."/>
            <person name="Miller A.N."/>
            <person name="O'Donnell K."/>
            <person name="Stajich J.E."/>
            <person name="Bonito G."/>
        </authorList>
    </citation>
    <scope>NUCLEOTIDE SEQUENCE</scope>
    <source>
        <strain evidence="6">KOD948</strain>
    </source>
</reference>
<dbReference type="InterPro" id="IPR018247">
    <property type="entry name" value="EF_Hand_1_Ca_BS"/>
</dbReference>
<name>A0A9P6PSL7_9FUNG</name>
<dbReference type="EMBL" id="JAAAJA010000611">
    <property type="protein sequence ID" value="KAG0251212.1"/>
    <property type="molecule type" value="Genomic_DNA"/>
</dbReference>
<evidence type="ECO:0000313" key="7">
    <source>
        <dbReference type="Proteomes" id="UP000726737"/>
    </source>
</evidence>
<keyword evidence="1 4" id="KW-0732">Signal</keyword>
<keyword evidence="2" id="KW-0677">Repeat</keyword>
<dbReference type="CDD" id="cd00051">
    <property type="entry name" value="EFh"/>
    <property type="match status" value="1"/>
</dbReference>
<organism evidence="6 7">
    <name type="scientific">Mortierella polycephala</name>
    <dbReference type="NCBI Taxonomy" id="41804"/>
    <lineage>
        <taxon>Eukaryota</taxon>
        <taxon>Fungi</taxon>
        <taxon>Fungi incertae sedis</taxon>
        <taxon>Mucoromycota</taxon>
        <taxon>Mortierellomycotina</taxon>
        <taxon>Mortierellomycetes</taxon>
        <taxon>Mortierellales</taxon>
        <taxon>Mortierellaceae</taxon>
        <taxon>Mortierella</taxon>
    </lineage>
</organism>
<keyword evidence="3" id="KW-0106">Calcium</keyword>
<dbReference type="Gene3D" id="1.10.238.10">
    <property type="entry name" value="EF-hand"/>
    <property type="match status" value="1"/>
</dbReference>
<feature type="chain" id="PRO_5040319666" description="EF-hand domain-containing protein" evidence="4">
    <location>
        <begin position="23"/>
        <end position="142"/>
    </location>
</feature>
<comment type="caution">
    <text evidence="6">The sequence shown here is derived from an EMBL/GenBank/DDBJ whole genome shotgun (WGS) entry which is preliminary data.</text>
</comment>
<dbReference type="Proteomes" id="UP000726737">
    <property type="component" value="Unassembled WGS sequence"/>
</dbReference>